<dbReference type="UniPathway" id="UPA00659"/>
<dbReference type="Gene3D" id="3.90.226.10">
    <property type="entry name" value="2-enoyl-CoA Hydratase, Chain A, domain 1"/>
    <property type="match status" value="1"/>
</dbReference>
<evidence type="ECO:0000313" key="18">
    <source>
        <dbReference type="EMBL" id="SMA49940.1"/>
    </source>
</evidence>
<dbReference type="GO" id="GO:0016853">
    <property type="term" value="F:isomerase activity"/>
    <property type="evidence" value="ECO:0007669"/>
    <property type="project" value="UniProtKB-KW"/>
</dbReference>
<keyword evidence="19" id="KW-1185">Reference proteome</keyword>
<dbReference type="GO" id="GO:0070403">
    <property type="term" value="F:NAD+ binding"/>
    <property type="evidence" value="ECO:0007669"/>
    <property type="project" value="InterPro"/>
</dbReference>
<dbReference type="CDD" id="cd06558">
    <property type="entry name" value="crotonase-like"/>
    <property type="match status" value="1"/>
</dbReference>
<dbReference type="RefSeq" id="WP_087112383.1">
    <property type="nucleotide sequence ID" value="NZ_CBCSCN010000011.1"/>
</dbReference>
<dbReference type="Pfam" id="PF02737">
    <property type="entry name" value="3HCDH_N"/>
    <property type="match status" value="1"/>
</dbReference>
<feature type="domain" description="3-hydroxyacyl-CoA dehydrogenase C-terminal" evidence="16">
    <location>
        <begin position="605"/>
        <end position="694"/>
    </location>
</feature>
<evidence type="ECO:0000259" key="16">
    <source>
        <dbReference type="Pfam" id="PF00725"/>
    </source>
</evidence>
<evidence type="ECO:0000256" key="7">
    <source>
        <dbReference type="ARBA" id="ARBA00023002"/>
    </source>
</evidence>
<dbReference type="PANTHER" id="PTHR23309:SF51">
    <property type="entry name" value="3-HYDROXYACYL-COA DEHYDROGENASE-RELATED"/>
    <property type="match status" value="1"/>
</dbReference>
<dbReference type="OrthoDB" id="5389341at2"/>
<dbReference type="PROSITE" id="PS00166">
    <property type="entry name" value="ENOYL_COA_HYDRATASE"/>
    <property type="match status" value="1"/>
</dbReference>
<dbReference type="SUPFAM" id="SSF52096">
    <property type="entry name" value="ClpP/crotonase"/>
    <property type="match status" value="1"/>
</dbReference>
<dbReference type="FunFam" id="1.10.1040.50:FF:000006">
    <property type="entry name" value="Peroxisomal bifunctional enzyme"/>
    <property type="match status" value="1"/>
</dbReference>
<keyword evidence="12" id="KW-0456">Lyase</keyword>
<comment type="pathway">
    <text evidence="2">Lipid metabolism; fatty acid beta-oxidation.</text>
</comment>
<evidence type="ECO:0000256" key="9">
    <source>
        <dbReference type="ARBA" id="ARBA00023098"/>
    </source>
</evidence>
<keyword evidence="7" id="KW-0560">Oxidoreductase</keyword>
<protein>
    <submittedName>
        <fullName evidence="18">Fatty acid oxidation complex subunit alpha</fullName>
    </submittedName>
</protein>
<keyword evidence="9" id="KW-0443">Lipid metabolism</keyword>
<keyword evidence="10" id="KW-0576">Peroxisome</keyword>
<dbReference type="InterPro" id="IPR018376">
    <property type="entry name" value="Enoyl-CoA_hyd/isom_CS"/>
</dbReference>
<dbReference type="InterPro" id="IPR006108">
    <property type="entry name" value="3HC_DH_C"/>
</dbReference>
<dbReference type="FunFam" id="3.90.226.10:FF:000009">
    <property type="entry name" value="Carnitinyl-CoA dehydratase"/>
    <property type="match status" value="1"/>
</dbReference>
<dbReference type="PANTHER" id="PTHR23309">
    <property type="entry name" value="3-HYDROXYACYL-COA DEHYROGENASE"/>
    <property type="match status" value="1"/>
</dbReference>
<dbReference type="Pfam" id="PF00725">
    <property type="entry name" value="3HCDH"/>
    <property type="match status" value="2"/>
</dbReference>
<evidence type="ECO:0000256" key="4">
    <source>
        <dbReference type="ARBA" id="ARBA00008750"/>
    </source>
</evidence>
<dbReference type="InterPro" id="IPR036291">
    <property type="entry name" value="NAD(P)-bd_dom_sf"/>
</dbReference>
<evidence type="ECO:0000256" key="6">
    <source>
        <dbReference type="ARBA" id="ARBA00022963"/>
    </source>
</evidence>
<evidence type="ECO:0000256" key="12">
    <source>
        <dbReference type="ARBA" id="ARBA00023239"/>
    </source>
</evidence>
<dbReference type="GO" id="GO:0003857">
    <property type="term" value="F:(3S)-3-hydroxyacyl-CoA dehydrogenase (NAD+) activity"/>
    <property type="evidence" value="ECO:0007669"/>
    <property type="project" value="UniProtKB-EC"/>
</dbReference>
<dbReference type="InterPro" id="IPR001753">
    <property type="entry name" value="Enoyl-CoA_hydra/iso"/>
</dbReference>
<dbReference type="GO" id="GO:0006635">
    <property type="term" value="P:fatty acid beta-oxidation"/>
    <property type="evidence" value="ECO:0007669"/>
    <property type="project" value="UniProtKB-UniPathway"/>
</dbReference>
<dbReference type="InterPro" id="IPR008927">
    <property type="entry name" value="6-PGluconate_DH-like_C_sf"/>
</dbReference>
<dbReference type="Proteomes" id="UP000196573">
    <property type="component" value="Unassembled WGS sequence"/>
</dbReference>
<gene>
    <name evidence="18" type="primary">fadJ_2</name>
    <name evidence="18" type="ORF">EHSB41UT_03731</name>
</gene>
<dbReference type="InterPro" id="IPR029045">
    <property type="entry name" value="ClpP/crotonase-like_dom_sf"/>
</dbReference>
<evidence type="ECO:0000256" key="14">
    <source>
        <dbReference type="ARBA" id="ARBA00049556"/>
    </source>
</evidence>
<keyword evidence="11" id="KW-0413">Isomerase</keyword>
<keyword evidence="13" id="KW-0511">Multifunctional enzyme</keyword>
<dbReference type="Pfam" id="PF00378">
    <property type="entry name" value="ECH_1"/>
    <property type="match status" value="1"/>
</dbReference>
<evidence type="ECO:0000256" key="15">
    <source>
        <dbReference type="RuleBase" id="RU003707"/>
    </source>
</evidence>
<reference evidence="18 19" key="1">
    <citation type="submission" date="2017-03" db="EMBL/GenBank/DDBJ databases">
        <authorList>
            <person name="Afonso C.L."/>
            <person name="Miller P.J."/>
            <person name="Scott M.A."/>
            <person name="Spackman E."/>
            <person name="Goraichik I."/>
            <person name="Dimitrov K.M."/>
            <person name="Suarez D.L."/>
            <person name="Swayne D.E."/>
        </authorList>
    </citation>
    <scope>NUCLEOTIDE SEQUENCE [LARGE SCALE GENOMIC DNA]</scope>
    <source>
        <strain evidence="18">SB41UT1</strain>
    </source>
</reference>
<dbReference type="AlphaFoldDB" id="A0A1X7APC1"/>
<comment type="subcellular location">
    <subcellularLocation>
        <location evidence="1">Peroxisome</location>
    </subcellularLocation>
</comment>
<evidence type="ECO:0000256" key="13">
    <source>
        <dbReference type="ARBA" id="ARBA00023268"/>
    </source>
</evidence>
<dbReference type="InterPro" id="IPR006176">
    <property type="entry name" value="3-OHacyl-CoA_DH_NAD-bd"/>
</dbReference>
<organism evidence="18 19">
    <name type="scientific">Parendozoicomonas haliclonae</name>
    <dbReference type="NCBI Taxonomy" id="1960125"/>
    <lineage>
        <taxon>Bacteria</taxon>
        <taxon>Pseudomonadati</taxon>
        <taxon>Pseudomonadota</taxon>
        <taxon>Gammaproteobacteria</taxon>
        <taxon>Oceanospirillales</taxon>
        <taxon>Endozoicomonadaceae</taxon>
        <taxon>Parendozoicomonas</taxon>
    </lineage>
</organism>
<keyword evidence="6" id="KW-0442">Lipid degradation</keyword>
<feature type="domain" description="3-hydroxyacyl-CoA dehydrogenase NAD binding" evidence="17">
    <location>
        <begin position="297"/>
        <end position="474"/>
    </location>
</feature>
<dbReference type="GO" id="GO:0004300">
    <property type="term" value="F:enoyl-CoA hydratase activity"/>
    <property type="evidence" value="ECO:0007669"/>
    <property type="project" value="UniProtKB-ARBA"/>
</dbReference>
<accession>A0A1X7APC1</accession>
<feature type="domain" description="3-hydroxyacyl-CoA dehydrogenase C-terminal" evidence="16">
    <location>
        <begin position="478"/>
        <end position="571"/>
    </location>
</feature>
<evidence type="ECO:0000256" key="1">
    <source>
        <dbReference type="ARBA" id="ARBA00004275"/>
    </source>
</evidence>
<evidence type="ECO:0000256" key="8">
    <source>
        <dbReference type="ARBA" id="ARBA00023027"/>
    </source>
</evidence>
<comment type="similarity">
    <text evidence="3 15">Belongs to the enoyl-CoA hydratase/isomerase family.</text>
</comment>
<proteinExistence type="inferred from homology"/>
<evidence type="ECO:0000256" key="5">
    <source>
        <dbReference type="ARBA" id="ARBA00022832"/>
    </source>
</evidence>
<evidence type="ECO:0000256" key="3">
    <source>
        <dbReference type="ARBA" id="ARBA00005254"/>
    </source>
</evidence>
<comment type="similarity">
    <text evidence="4">In the N-terminal section; belongs to the enoyl-CoA hydratase/isomerase family.</text>
</comment>
<evidence type="ECO:0000256" key="10">
    <source>
        <dbReference type="ARBA" id="ARBA00023140"/>
    </source>
</evidence>
<dbReference type="FunFam" id="3.40.50.720:FF:000009">
    <property type="entry name" value="Fatty oxidation complex, alpha subunit"/>
    <property type="match status" value="1"/>
</dbReference>
<name>A0A1X7APC1_9GAMM</name>
<keyword evidence="8" id="KW-0520">NAD</keyword>
<dbReference type="Gene3D" id="3.40.50.720">
    <property type="entry name" value="NAD(P)-binding Rossmann-like Domain"/>
    <property type="match status" value="1"/>
</dbReference>
<dbReference type="SUPFAM" id="SSF51735">
    <property type="entry name" value="NAD(P)-binding Rossmann-fold domains"/>
    <property type="match status" value="1"/>
</dbReference>
<evidence type="ECO:0000259" key="17">
    <source>
        <dbReference type="Pfam" id="PF02737"/>
    </source>
</evidence>
<evidence type="ECO:0000256" key="11">
    <source>
        <dbReference type="ARBA" id="ARBA00023235"/>
    </source>
</evidence>
<keyword evidence="5" id="KW-0276">Fatty acid metabolism</keyword>
<comment type="catalytic activity">
    <reaction evidence="14">
        <text>a (3S)-3-hydroxyacyl-CoA + NAD(+) = a 3-oxoacyl-CoA + NADH + H(+)</text>
        <dbReference type="Rhea" id="RHEA:22432"/>
        <dbReference type="ChEBI" id="CHEBI:15378"/>
        <dbReference type="ChEBI" id="CHEBI:57318"/>
        <dbReference type="ChEBI" id="CHEBI:57540"/>
        <dbReference type="ChEBI" id="CHEBI:57945"/>
        <dbReference type="ChEBI" id="CHEBI:90726"/>
        <dbReference type="EC" id="1.1.1.35"/>
    </reaction>
</comment>
<dbReference type="EMBL" id="FWPT01000009">
    <property type="protein sequence ID" value="SMA49940.1"/>
    <property type="molecule type" value="Genomic_DNA"/>
</dbReference>
<dbReference type="SUPFAM" id="SSF48179">
    <property type="entry name" value="6-phosphogluconate dehydrogenase C-terminal domain-like"/>
    <property type="match status" value="2"/>
</dbReference>
<dbReference type="Gene3D" id="1.10.1040.50">
    <property type="match status" value="1"/>
</dbReference>
<evidence type="ECO:0000313" key="19">
    <source>
        <dbReference type="Proteomes" id="UP000196573"/>
    </source>
</evidence>
<evidence type="ECO:0000256" key="2">
    <source>
        <dbReference type="ARBA" id="ARBA00005005"/>
    </source>
</evidence>
<sequence>MSTSVDYQKHDSIALMTLNCGPVNSLGLALRTELLNHFRSATEDESIKAIVITGSGRFFCAGADVTEFDNGKAFAEPRIPTVFDEIDRCPKPVIAAVNGTALGGGLELALACDYRIVHSKAQLGLPEVNLGIIPGAGGTQRLPRLIDLEPAARMIMGGKPVTAEEGKAIGLVDAISNSDEFVLGALTFAREQAARDPKGKNYENAVVNYDGDTDALLNRYLEKLHPQRNMAQLACVSALKAACKLPFAEGQKVEWEQFGQCHAAPQSRALQHLFFAERQATRVEGVSRTTQAREVGKVAVIGAGLMGGGIAMCFASAGIPVTLLELNDEALCKRMIALKASYQRSVDKGRLSQEQADRTMSLISSTSSYQDLADADLVVEAVFESMEVKQQVFRQLDDVCKPGCILASNTSTLDLDVIAACTARPSDVIGLHFFSPANVMRLLEIVRGKATAPEVLATALQVAKRIRKQPVVVGVCYGFVGNRMVAPYSREAFRMILEGAAPEQVDQALTDFGMAMGPISMGDMAGIDVGCAAAKANQHQWADDDSYQALQFALQEQGRLGQKTGAGVYRYKGREKINDPETIQLSIELAGQHAITRRELSSDEILERCLFSLINEGAHILEEGIAARASDIDLIYVNGYGFPAWRGGPMHYANEIGLDKVVARLNRYRTMLGAYGELWFKPAPLLERLAAAGKTF</sequence>